<dbReference type="GO" id="GO:0044231">
    <property type="term" value="C:host cell presynaptic membrane"/>
    <property type="evidence" value="ECO:0007669"/>
    <property type="project" value="UniProtKB-KW"/>
</dbReference>
<keyword evidence="3" id="KW-0268">Exocytosis</keyword>
<evidence type="ECO:0000256" key="6">
    <source>
        <dbReference type="ARBA" id="ARBA00022656"/>
    </source>
</evidence>
<protein>
    <submittedName>
        <fullName evidence="13">Uncharacterized protein</fullName>
    </submittedName>
</protein>
<dbReference type="PANTHER" id="PTHR24189">
    <property type="entry name" value="MYOTROPHIN"/>
    <property type="match status" value="1"/>
</dbReference>
<keyword evidence="4" id="KW-0964">Secreted</keyword>
<evidence type="ECO:0000256" key="2">
    <source>
        <dbReference type="ARBA" id="ARBA00004613"/>
    </source>
</evidence>
<dbReference type="PROSITE" id="PS50297">
    <property type="entry name" value="ANK_REP_REGION"/>
    <property type="match status" value="8"/>
</dbReference>
<feature type="repeat" description="ANK" evidence="12">
    <location>
        <begin position="219"/>
        <end position="257"/>
    </location>
</feature>
<dbReference type="EMBL" id="CAXIEN010000055">
    <property type="protein sequence ID" value="CAL1271669.1"/>
    <property type="molecule type" value="Genomic_DNA"/>
</dbReference>
<evidence type="ECO:0000256" key="3">
    <source>
        <dbReference type="ARBA" id="ARBA00022483"/>
    </source>
</evidence>
<dbReference type="AlphaFoldDB" id="A0AAV1ZKQ8"/>
<keyword evidence="6" id="KW-0800">Toxin</keyword>
<evidence type="ECO:0000256" key="11">
    <source>
        <dbReference type="ARBA" id="ARBA00023298"/>
    </source>
</evidence>
<evidence type="ECO:0000256" key="5">
    <source>
        <dbReference type="ARBA" id="ARBA00022537"/>
    </source>
</evidence>
<feature type="repeat" description="ANK" evidence="12">
    <location>
        <begin position="155"/>
        <end position="185"/>
    </location>
</feature>
<evidence type="ECO:0000313" key="13">
    <source>
        <dbReference type="EMBL" id="CAL1271669.1"/>
    </source>
</evidence>
<dbReference type="GO" id="GO:0006887">
    <property type="term" value="P:exocytosis"/>
    <property type="evidence" value="ECO:0007669"/>
    <property type="project" value="UniProtKB-KW"/>
</dbReference>
<dbReference type="GO" id="GO:0044218">
    <property type="term" value="C:other organism cell membrane"/>
    <property type="evidence" value="ECO:0007669"/>
    <property type="project" value="UniProtKB-KW"/>
</dbReference>
<feature type="repeat" description="ANK" evidence="12">
    <location>
        <begin position="485"/>
        <end position="519"/>
    </location>
</feature>
<feature type="repeat" description="ANK" evidence="12">
    <location>
        <begin position="417"/>
        <end position="451"/>
    </location>
</feature>
<reference evidence="13 14" key="1">
    <citation type="submission" date="2024-04" db="EMBL/GenBank/DDBJ databases">
        <authorList>
            <person name="Rising A."/>
            <person name="Reimegard J."/>
            <person name="Sonavane S."/>
            <person name="Akerstrom W."/>
            <person name="Nylinder S."/>
            <person name="Hedman E."/>
            <person name="Kallberg Y."/>
        </authorList>
    </citation>
    <scope>NUCLEOTIDE SEQUENCE [LARGE SCALE GENOMIC DNA]</scope>
</reference>
<dbReference type="Pfam" id="PF00023">
    <property type="entry name" value="Ank"/>
    <property type="match status" value="1"/>
</dbReference>
<feature type="repeat" description="ANK" evidence="12">
    <location>
        <begin position="124"/>
        <end position="158"/>
    </location>
</feature>
<feature type="repeat" description="ANK" evidence="12">
    <location>
        <begin position="258"/>
        <end position="294"/>
    </location>
</feature>
<dbReference type="InterPro" id="IPR036770">
    <property type="entry name" value="Ankyrin_rpt-contain_sf"/>
</dbReference>
<comment type="subcellular location">
    <subcellularLocation>
        <location evidence="2">Secreted</location>
    </subcellularLocation>
    <subcellularLocation>
        <location evidence="1">Target cell membrane</location>
    </subcellularLocation>
</comment>
<evidence type="ECO:0000256" key="4">
    <source>
        <dbReference type="ARBA" id="ARBA00022525"/>
    </source>
</evidence>
<comment type="caution">
    <text evidence="13">The sequence shown here is derived from an EMBL/GenBank/DDBJ whole genome shotgun (WGS) entry which is preliminary data.</text>
</comment>
<feature type="repeat" description="ANK" evidence="12">
    <location>
        <begin position="86"/>
        <end position="123"/>
    </location>
</feature>
<organism evidence="13 14">
    <name type="scientific">Larinioides sclopetarius</name>
    <dbReference type="NCBI Taxonomy" id="280406"/>
    <lineage>
        <taxon>Eukaryota</taxon>
        <taxon>Metazoa</taxon>
        <taxon>Ecdysozoa</taxon>
        <taxon>Arthropoda</taxon>
        <taxon>Chelicerata</taxon>
        <taxon>Arachnida</taxon>
        <taxon>Araneae</taxon>
        <taxon>Araneomorphae</taxon>
        <taxon>Entelegynae</taxon>
        <taxon>Araneoidea</taxon>
        <taxon>Araneidae</taxon>
        <taxon>Larinioides</taxon>
    </lineage>
</organism>
<sequence>MACASYFNADAYSEVQLRLKEHFALTRDRHIMEVIKQLIRSKKRVNARDCFGHTPLHLTVRLMQPDPELVKELLDIGAEVNAVDDRGNTVLHSAVADSDDTACQLEVVKMILNKGANVNALNVNQLTPLAFALSKGNISLGLIEELLKYGSDVSLGKSVLYFAVGNGDCSYPVVKLLLNHGAKPNGGILSHAIECLQGQTDVLQVLLFCGADVNERNIAGFTPLILVTRQTRFSLELCEECVDLLLAYGADVNAVDASGNTPLHHTILMRDQPIGIEIAKLLLEEGADQHMRNHKGLTPLKMLKNTSGLNFGFIRELLMHDTNENFGSGLSPLYNDLVKLFLDFWKITDADILLSAIQRTKCEKSVILNFVERCISLKKKYFSKYTALHFAVEAFCDSRLVETLLEAGLNVNAVDSKHRTPLHVAAMTKACPLAVVKLLLKFGANINAVCNSGYTPLMYAAEMHDDEKVVEEFLRNGADPNRTNEKGSAIHYAAVNPSGNANILKILLKYGGDINNVNPIYGITPLVYALYGEYQLNQMLELLKNGASLGLEFDLDLDLTRACALKLILSAPYKNRDLLPIVRVLNFQNPALLRTGTALFKFLKNRTIPLEILEELLKGGMNVNFMNSKRETPLSIALQDPLVHKNAIQLLLTYGAWATPYELPWIHAISACLHNDNAEKTFLNCLIKYFCLQMFYVRRPCIFNVEESTYLLSYITVCEEELNSMSMVVLPCERLLIDFLADNGDCNDENTLDKIIYLYNNHSIYSDVLGRKLNRKYLLQRLLTLKVYTVRDNHEIVLNADSLRILSDFLPNKSLCDFVAAFCYQQYSKTLKNRNVS</sequence>
<dbReference type="InterPro" id="IPR050745">
    <property type="entry name" value="Multifunctional_regulatory"/>
</dbReference>
<dbReference type="Pfam" id="PF12796">
    <property type="entry name" value="Ank_2"/>
    <property type="match status" value="3"/>
</dbReference>
<dbReference type="SUPFAM" id="SSF48403">
    <property type="entry name" value="Ankyrin repeat"/>
    <property type="match status" value="2"/>
</dbReference>
<feature type="repeat" description="ANK" evidence="12">
    <location>
        <begin position="452"/>
        <end position="485"/>
    </location>
</feature>
<evidence type="ECO:0000256" key="1">
    <source>
        <dbReference type="ARBA" id="ARBA00004175"/>
    </source>
</evidence>
<dbReference type="Proteomes" id="UP001497382">
    <property type="component" value="Unassembled WGS sequence"/>
</dbReference>
<feature type="repeat" description="ANK" evidence="12">
    <location>
        <begin position="51"/>
        <end position="85"/>
    </location>
</feature>
<dbReference type="GO" id="GO:0005576">
    <property type="term" value="C:extracellular region"/>
    <property type="evidence" value="ECO:0007669"/>
    <property type="project" value="UniProtKB-SubCell"/>
</dbReference>
<dbReference type="GO" id="GO:0090729">
    <property type="term" value="F:toxin activity"/>
    <property type="evidence" value="ECO:0007669"/>
    <property type="project" value="UniProtKB-KW"/>
</dbReference>
<gene>
    <name evidence="13" type="ORF">LARSCL_LOCUS5943</name>
</gene>
<dbReference type="PANTHER" id="PTHR24189:SF50">
    <property type="entry name" value="ANKYRIN REPEAT AND SOCS BOX PROTEIN 2"/>
    <property type="match status" value="1"/>
</dbReference>
<keyword evidence="9" id="KW-0638">Presynaptic neurotoxin</keyword>
<evidence type="ECO:0000313" key="14">
    <source>
        <dbReference type="Proteomes" id="UP001497382"/>
    </source>
</evidence>
<evidence type="ECO:0000256" key="12">
    <source>
        <dbReference type="PROSITE-ProRule" id="PRU00023"/>
    </source>
</evidence>
<keyword evidence="11" id="KW-1053">Target membrane</keyword>
<keyword evidence="14" id="KW-1185">Reference proteome</keyword>
<evidence type="ECO:0000256" key="10">
    <source>
        <dbReference type="ARBA" id="ARBA00023043"/>
    </source>
</evidence>
<dbReference type="SMART" id="SM00248">
    <property type="entry name" value="ANK"/>
    <property type="match status" value="13"/>
</dbReference>
<evidence type="ECO:0000256" key="9">
    <source>
        <dbReference type="ARBA" id="ARBA00023028"/>
    </source>
</evidence>
<dbReference type="PROSITE" id="PS50088">
    <property type="entry name" value="ANK_REPEAT"/>
    <property type="match status" value="10"/>
</dbReference>
<keyword evidence="8" id="KW-0677">Repeat</keyword>
<keyword evidence="7" id="KW-0528">Neurotoxin</keyword>
<feature type="repeat" description="ANK" evidence="12">
    <location>
        <begin position="383"/>
        <end position="416"/>
    </location>
</feature>
<evidence type="ECO:0000256" key="8">
    <source>
        <dbReference type="ARBA" id="ARBA00022737"/>
    </source>
</evidence>
<keyword evidence="5" id="KW-1052">Target cell membrane</keyword>
<dbReference type="Gene3D" id="1.25.40.20">
    <property type="entry name" value="Ankyrin repeat-containing domain"/>
    <property type="match status" value="4"/>
</dbReference>
<dbReference type="InterPro" id="IPR002110">
    <property type="entry name" value="Ankyrin_rpt"/>
</dbReference>
<name>A0AAV1ZKQ8_9ARAC</name>
<keyword evidence="11" id="KW-0472">Membrane</keyword>
<proteinExistence type="predicted"/>
<accession>A0AAV1ZKQ8</accession>
<keyword evidence="10 12" id="KW-0040">ANK repeat</keyword>
<evidence type="ECO:0000256" key="7">
    <source>
        <dbReference type="ARBA" id="ARBA00022699"/>
    </source>
</evidence>